<feature type="compositionally biased region" description="Basic and acidic residues" evidence="5">
    <location>
        <begin position="452"/>
        <end position="462"/>
    </location>
</feature>
<comment type="caution">
    <text evidence="11">The sequence shown here is derived from an EMBL/GenBank/DDBJ whole genome shotgun (WGS) entry which is preliminary data.</text>
</comment>
<evidence type="ECO:0000259" key="8">
    <source>
        <dbReference type="Pfam" id="PF01957"/>
    </source>
</evidence>
<sequence>MRLGVLMSALLLTAQAALPDAAAQSGSAKARHALVLTLDDSINPATRDYVERGIRDAEANGAELVIIELDTPGGQVESMRRLGQSILSSSAPVVTYVMPSGARAASAGTYLLYASQIAAMAPGTHLGSATPVTIGSGGRKADSDAADANGEAMRRKMIEDAVAQIRNYAERNGRNADWAEKAVREAANLDAQSALSRNVIDVVASDLDDLLAQLDGRTVSLEQGAVTLSTQEMTLTREAPGWRTALLSLIATPTIAYGLLLIGFYGLVFELASPGTLVPGVVGGISLLLGLFAFQVLSIDLAGLGLLLLGLAMIVGEAFLPSFGALGVGGIAAFSIGSVMLMNEANSAIAWPLIGGTALVAAGFLLWGVLKLIRVRRRLPQAGREELIGARATALVAFSGGRGKVLLHGERWQARGTGSILEGTAVRVIALEGLTVRVEPEGSAAGDNSTGDGRRSGHEETG</sequence>
<organism evidence="11 12">
    <name type="scientific">Salinicola rhizosphaerae</name>
    <dbReference type="NCBI Taxonomy" id="1443141"/>
    <lineage>
        <taxon>Bacteria</taxon>
        <taxon>Pseudomonadati</taxon>
        <taxon>Pseudomonadota</taxon>
        <taxon>Gammaproteobacteria</taxon>
        <taxon>Oceanospirillales</taxon>
        <taxon>Halomonadaceae</taxon>
        <taxon>Salinicola</taxon>
    </lineage>
</organism>
<reference evidence="12" key="1">
    <citation type="journal article" date="2019" name="Int. J. Syst. Evol. Microbiol.">
        <title>The Global Catalogue of Microorganisms (GCM) 10K type strain sequencing project: providing services to taxonomists for standard genome sequencing and annotation.</title>
        <authorList>
            <consortium name="The Broad Institute Genomics Platform"/>
            <consortium name="The Broad Institute Genome Sequencing Center for Infectious Disease"/>
            <person name="Wu L."/>
            <person name="Ma J."/>
        </authorList>
    </citation>
    <scope>NUCLEOTIDE SEQUENCE [LARGE SCALE GENOMIC DNA]</scope>
    <source>
        <strain evidence="12">KCTC 32998</strain>
    </source>
</reference>
<dbReference type="PANTHER" id="PTHR33507:SF4">
    <property type="entry name" value="NODULATION COMPETITIVENESS PROTEIN NFED"/>
    <property type="match status" value="1"/>
</dbReference>
<dbReference type="Gene3D" id="2.40.50.140">
    <property type="entry name" value="Nucleic acid-binding proteins"/>
    <property type="match status" value="1"/>
</dbReference>
<name>A0ABQ3DUM1_9GAMM</name>
<dbReference type="InterPro" id="IPR012340">
    <property type="entry name" value="NA-bd_OB-fold"/>
</dbReference>
<keyword evidence="3 6" id="KW-1133">Transmembrane helix</keyword>
<feature type="transmembrane region" description="Helical" evidence="6">
    <location>
        <begin position="301"/>
        <end position="320"/>
    </location>
</feature>
<keyword evidence="12" id="KW-1185">Reference proteome</keyword>
<proteinExistence type="predicted"/>
<dbReference type="Gene3D" id="3.90.226.10">
    <property type="entry name" value="2-enoyl-CoA Hydratase, Chain A, domain 1"/>
    <property type="match status" value="1"/>
</dbReference>
<dbReference type="InterPro" id="IPR056739">
    <property type="entry name" value="NfeD_membrane"/>
</dbReference>
<dbReference type="Proteomes" id="UP000646745">
    <property type="component" value="Unassembled WGS sequence"/>
</dbReference>
<evidence type="ECO:0000313" key="12">
    <source>
        <dbReference type="Proteomes" id="UP000646745"/>
    </source>
</evidence>
<dbReference type="SUPFAM" id="SSF141322">
    <property type="entry name" value="NfeD domain-like"/>
    <property type="match status" value="1"/>
</dbReference>
<evidence type="ECO:0000256" key="2">
    <source>
        <dbReference type="ARBA" id="ARBA00022692"/>
    </source>
</evidence>
<accession>A0ABQ3DUM1</accession>
<evidence type="ECO:0000256" key="7">
    <source>
        <dbReference type="SAM" id="SignalP"/>
    </source>
</evidence>
<dbReference type="InterPro" id="IPR052165">
    <property type="entry name" value="Membrane_assoc_protease"/>
</dbReference>
<dbReference type="CDD" id="cd07020">
    <property type="entry name" value="Clp_protease_NfeD_1"/>
    <property type="match status" value="1"/>
</dbReference>
<evidence type="ECO:0000259" key="10">
    <source>
        <dbReference type="Pfam" id="PF25145"/>
    </source>
</evidence>
<feature type="domain" description="NfeD-like C-terminal" evidence="8">
    <location>
        <begin position="384"/>
        <end position="440"/>
    </location>
</feature>
<dbReference type="Pfam" id="PF25145">
    <property type="entry name" value="NfeD1b_N"/>
    <property type="match status" value="1"/>
</dbReference>
<dbReference type="Pfam" id="PF24961">
    <property type="entry name" value="NfeD_membrane"/>
    <property type="match status" value="1"/>
</dbReference>
<evidence type="ECO:0008006" key="13">
    <source>
        <dbReference type="Google" id="ProtNLM"/>
    </source>
</evidence>
<comment type="subcellular location">
    <subcellularLocation>
        <location evidence="1">Membrane</location>
        <topology evidence="1">Multi-pass membrane protein</topology>
    </subcellularLocation>
</comment>
<feature type="domain" description="NfeD1b N-terminal" evidence="10">
    <location>
        <begin position="35"/>
        <end position="214"/>
    </location>
</feature>
<keyword evidence="7" id="KW-0732">Signal</keyword>
<dbReference type="EMBL" id="BMZI01000003">
    <property type="protein sequence ID" value="GHB16233.1"/>
    <property type="molecule type" value="Genomic_DNA"/>
</dbReference>
<evidence type="ECO:0000256" key="6">
    <source>
        <dbReference type="SAM" id="Phobius"/>
    </source>
</evidence>
<evidence type="ECO:0000256" key="5">
    <source>
        <dbReference type="SAM" id="MobiDB-lite"/>
    </source>
</evidence>
<gene>
    <name evidence="11" type="ORF">GCM10009038_13370</name>
</gene>
<evidence type="ECO:0000259" key="9">
    <source>
        <dbReference type="Pfam" id="PF24961"/>
    </source>
</evidence>
<dbReference type="InterPro" id="IPR056738">
    <property type="entry name" value="NfeD1b_N"/>
</dbReference>
<evidence type="ECO:0000256" key="1">
    <source>
        <dbReference type="ARBA" id="ARBA00004141"/>
    </source>
</evidence>
<evidence type="ECO:0000256" key="4">
    <source>
        <dbReference type="ARBA" id="ARBA00023136"/>
    </source>
</evidence>
<keyword evidence="4 6" id="KW-0472">Membrane</keyword>
<feature type="chain" id="PRO_5046343169" description="Nodulation protein NfeD" evidence="7">
    <location>
        <begin position="17"/>
        <end position="462"/>
    </location>
</feature>
<feature type="transmembrane region" description="Helical" evidence="6">
    <location>
        <begin position="245"/>
        <end position="269"/>
    </location>
</feature>
<dbReference type="InterPro" id="IPR029045">
    <property type="entry name" value="ClpP/crotonase-like_dom_sf"/>
</dbReference>
<feature type="signal peptide" evidence="7">
    <location>
        <begin position="1"/>
        <end position="16"/>
    </location>
</feature>
<keyword evidence="2 6" id="KW-0812">Transmembrane</keyword>
<feature type="region of interest" description="Disordered" evidence="5">
    <location>
        <begin position="440"/>
        <end position="462"/>
    </location>
</feature>
<evidence type="ECO:0000313" key="11">
    <source>
        <dbReference type="EMBL" id="GHB16233.1"/>
    </source>
</evidence>
<dbReference type="Pfam" id="PF01957">
    <property type="entry name" value="NfeD"/>
    <property type="match status" value="1"/>
</dbReference>
<dbReference type="PANTHER" id="PTHR33507">
    <property type="entry name" value="INNER MEMBRANE PROTEIN YBBJ"/>
    <property type="match status" value="1"/>
</dbReference>
<dbReference type="SUPFAM" id="SSF52096">
    <property type="entry name" value="ClpP/crotonase"/>
    <property type="match status" value="1"/>
</dbReference>
<feature type="transmembrane region" description="Helical" evidence="6">
    <location>
        <begin position="276"/>
        <end position="295"/>
    </location>
</feature>
<dbReference type="RefSeq" id="WP_189443904.1">
    <property type="nucleotide sequence ID" value="NZ_BMZI01000003.1"/>
</dbReference>
<feature type="domain" description="NfeD integral membrane" evidence="9">
    <location>
        <begin position="254"/>
        <end position="370"/>
    </location>
</feature>
<dbReference type="InterPro" id="IPR002810">
    <property type="entry name" value="NfeD-like_C"/>
</dbReference>
<feature type="transmembrane region" description="Helical" evidence="6">
    <location>
        <begin position="349"/>
        <end position="370"/>
    </location>
</feature>
<protein>
    <recommendedName>
        <fullName evidence="13">Nodulation protein NfeD</fullName>
    </recommendedName>
</protein>
<evidence type="ECO:0000256" key="3">
    <source>
        <dbReference type="ARBA" id="ARBA00022989"/>
    </source>
</evidence>